<dbReference type="Proteomes" id="UP001344906">
    <property type="component" value="Unassembled WGS sequence"/>
</dbReference>
<evidence type="ECO:0000313" key="1">
    <source>
        <dbReference type="EMBL" id="GLV57145.1"/>
    </source>
</evidence>
<dbReference type="RefSeq" id="WP_338253050.1">
    <property type="nucleotide sequence ID" value="NZ_BSRI01000002.1"/>
</dbReference>
<sequence>MTESLVKILGAFLDTLYLNVYQTDSNYQIVKKKLSDELKEELQALKDLAQEEEENIPTRFVFDGRPLLMMTKGGEGFNWIMRNESINLCVNRSSKMNLCAQVRCSSEYLWKVRDISTIVNSVFFFLTQVFGDFISLQVSALDLAVDTLHFQLPCADDIKECFITRAQASKERPGCLGDGFVDGPEEINRRWGRITGLPFGARGAAISALIYDKTHEIKYQSPEKSWFFDLWREAARVQGFEYSEDMQVIRHEMRFRRPALREMKQVAQVVTDGEEHEEVLFHGIEDAFILETYIAGLWGYAVGHVDGGADGLPDGWLRYVVPSDTDVNRSRWEVHPDWQVIQSAFAVPELEESEYEREEREKEELLAEVDAYLEEHPMQTAKSPGKKVKKSAFKQPDYVAPVVDPRLFNLAPYIRERKRQVNMNRMVAQLTGCMSTFEAWRAHSDEGLPADVEADFSDSLSAYYRLAEEYMLQRQKDYSEVVHKKRVLYHIEGVSYGS</sequence>
<name>A0ABQ6FSC8_9CHLR</name>
<keyword evidence="2" id="KW-1185">Reference proteome</keyword>
<accession>A0ABQ6FSC8</accession>
<dbReference type="EMBL" id="BSRI01000002">
    <property type="protein sequence ID" value="GLV57145.1"/>
    <property type="molecule type" value="Genomic_DNA"/>
</dbReference>
<protein>
    <submittedName>
        <fullName evidence="1">Uncharacterized protein</fullName>
    </submittedName>
</protein>
<gene>
    <name evidence="1" type="ORF">KDH_39830</name>
</gene>
<comment type="caution">
    <text evidence="1">The sequence shown here is derived from an EMBL/GenBank/DDBJ whole genome shotgun (WGS) entry which is preliminary data.</text>
</comment>
<evidence type="ECO:0000313" key="2">
    <source>
        <dbReference type="Proteomes" id="UP001344906"/>
    </source>
</evidence>
<proteinExistence type="predicted"/>
<organism evidence="1 2">
    <name type="scientific">Dictyobacter halimunensis</name>
    <dbReference type="NCBI Taxonomy" id="3026934"/>
    <lineage>
        <taxon>Bacteria</taxon>
        <taxon>Bacillati</taxon>
        <taxon>Chloroflexota</taxon>
        <taxon>Ktedonobacteria</taxon>
        <taxon>Ktedonobacterales</taxon>
        <taxon>Dictyobacteraceae</taxon>
        <taxon>Dictyobacter</taxon>
    </lineage>
</organism>
<reference evidence="1 2" key="1">
    <citation type="submission" date="2023-02" db="EMBL/GenBank/DDBJ databases">
        <title>Dictyobacter halimunensis sp. nov., a new member of the class Ktedonobacteria from forest soil in a geothermal area.</title>
        <authorList>
            <person name="Rachmania M.K."/>
            <person name="Ningsih F."/>
            <person name="Sakai Y."/>
            <person name="Yabe S."/>
            <person name="Yokota A."/>
            <person name="Sjamsuridzal W."/>
        </authorList>
    </citation>
    <scope>NUCLEOTIDE SEQUENCE [LARGE SCALE GENOMIC DNA]</scope>
    <source>
        <strain evidence="1 2">S3.2.2.5</strain>
    </source>
</reference>